<evidence type="ECO:0000313" key="2">
    <source>
        <dbReference type="EMBL" id="MFC6766387.1"/>
    </source>
</evidence>
<evidence type="ECO:0000313" key="3">
    <source>
        <dbReference type="Proteomes" id="UP001596383"/>
    </source>
</evidence>
<dbReference type="AlphaFoldDB" id="A0ABD5SN47"/>
<feature type="compositionally biased region" description="Acidic residues" evidence="1">
    <location>
        <begin position="14"/>
        <end position="23"/>
    </location>
</feature>
<dbReference type="RefSeq" id="WP_273739351.1">
    <property type="nucleotide sequence ID" value="NZ_JAQIVI010000240.1"/>
</dbReference>
<feature type="compositionally biased region" description="Basic and acidic residues" evidence="1">
    <location>
        <begin position="24"/>
        <end position="40"/>
    </location>
</feature>
<comment type="caution">
    <text evidence="2">The sequence shown here is derived from an EMBL/GenBank/DDBJ whole genome shotgun (WGS) entry which is preliminary data.</text>
</comment>
<dbReference type="EMBL" id="JBHSWV010000240">
    <property type="protein sequence ID" value="MFC6766387.1"/>
    <property type="molecule type" value="Genomic_DNA"/>
</dbReference>
<keyword evidence="3" id="KW-1185">Reference proteome</keyword>
<proteinExistence type="predicted"/>
<sequence length="40" mass="4514">MFDTLPSGVRPEDCEPDDLEPPVDPDRHYEGCIEQEMGGH</sequence>
<gene>
    <name evidence="2" type="ORF">ACFQE6_15745</name>
</gene>
<dbReference type="Proteomes" id="UP001596383">
    <property type="component" value="Unassembled WGS sequence"/>
</dbReference>
<name>A0ABD5SN47_9EURY</name>
<protein>
    <submittedName>
        <fullName evidence="2">Uncharacterized protein</fullName>
    </submittedName>
</protein>
<feature type="region of interest" description="Disordered" evidence="1">
    <location>
        <begin position="1"/>
        <end position="40"/>
    </location>
</feature>
<organism evidence="2 3">
    <name type="scientific">Natrinema soli</name>
    <dbReference type="NCBI Taxonomy" id="1930624"/>
    <lineage>
        <taxon>Archaea</taxon>
        <taxon>Methanobacteriati</taxon>
        <taxon>Methanobacteriota</taxon>
        <taxon>Stenosarchaea group</taxon>
        <taxon>Halobacteria</taxon>
        <taxon>Halobacteriales</taxon>
        <taxon>Natrialbaceae</taxon>
        <taxon>Natrinema</taxon>
    </lineage>
</organism>
<accession>A0ABD5SN47</accession>
<reference evidence="2 3" key="1">
    <citation type="journal article" date="2019" name="Int. J. Syst. Evol. Microbiol.">
        <title>The Global Catalogue of Microorganisms (GCM) 10K type strain sequencing project: providing services to taxonomists for standard genome sequencing and annotation.</title>
        <authorList>
            <consortium name="The Broad Institute Genomics Platform"/>
            <consortium name="The Broad Institute Genome Sequencing Center for Infectious Disease"/>
            <person name="Wu L."/>
            <person name="Ma J."/>
        </authorList>
    </citation>
    <scope>NUCLEOTIDE SEQUENCE [LARGE SCALE GENOMIC DNA]</scope>
    <source>
        <strain evidence="2 3">LMG 29247</strain>
    </source>
</reference>
<evidence type="ECO:0000256" key="1">
    <source>
        <dbReference type="SAM" id="MobiDB-lite"/>
    </source>
</evidence>